<keyword evidence="2" id="KW-1185">Reference proteome</keyword>
<dbReference type="PANTHER" id="PTHR35573:SF1">
    <property type="entry name" value="ML DOMAIN-CONTAINING PROTEIN"/>
    <property type="match status" value="1"/>
</dbReference>
<feature type="signal peptide" evidence="1">
    <location>
        <begin position="1"/>
        <end position="17"/>
    </location>
</feature>
<dbReference type="WBParaSite" id="MBELARI_LOCUS5611">
    <property type="protein sequence ID" value="MBELARI_LOCUS5611"/>
    <property type="gene ID" value="MBELARI_LOCUS5611"/>
</dbReference>
<evidence type="ECO:0000313" key="3">
    <source>
        <dbReference type="WBParaSite" id="MBELARI_LOCUS5611"/>
    </source>
</evidence>
<sequence>MLSRVILLSALTAVAFSCDTVWPNGTDKALTWFPSCAGAITFYSLSTQDQSGKAEYPITLTKPLVIITDINNPKNVYESPNLKQTINLWSWGGLGACQWSTVPTLGLLSNLDACTNGVPCPVKTGRQTLPITMDFTGYDSIIKLLKDDSPYQLEMVLNDNKTKDKNIWWSSCGGPVQYYSAKITDLNGKEEYPIRLTEPIVVTVDADNQGKAYDEPNLRATVNLWSWVVNSCGWTAVPTLGLLSDLDACEEGVPCPVKTGRQTLPLTMDFTKFDSIIKLLKDDQPYQIQLQLNDKLSGDKTCVTAQARCRTK</sequence>
<protein>
    <recommendedName>
        <fullName evidence="4">MD-2-related lipid-recognition domain-containing protein</fullName>
    </recommendedName>
</protein>
<organism evidence="2 3">
    <name type="scientific">Mesorhabditis belari</name>
    <dbReference type="NCBI Taxonomy" id="2138241"/>
    <lineage>
        <taxon>Eukaryota</taxon>
        <taxon>Metazoa</taxon>
        <taxon>Ecdysozoa</taxon>
        <taxon>Nematoda</taxon>
        <taxon>Chromadorea</taxon>
        <taxon>Rhabditida</taxon>
        <taxon>Rhabditina</taxon>
        <taxon>Rhabditomorpha</taxon>
        <taxon>Rhabditoidea</taxon>
        <taxon>Rhabditidae</taxon>
        <taxon>Mesorhabditinae</taxon>
        <taxon>Mesorhabditis</taxon>
    </lineage>
</organism>
<dbReference type="PANTHER" id="PTHR35573">
    <property type="entry name" value="PROTEIN CBG22129"/>
    <property type="match status" value="1"/>
</dbReference>
<proteinExistence type="predicted"/>
<evidence type="ECO:0008006" key="4">
    <source>
        <dbReference type="Google" id="ProtNLM"/>
    </source>
</evidence>
<reference evidence="3" key="1">
    <citation type="submission" date="2024-02" db="UniProtKB">
        <authorList>
            <consortium name="WormBaseParasite"/>
        </authorList>
    </citation>
    <scope>IDENTIFICATION</scope>
</reference>
<feature type="chain" id="PRO_5042076968" description="MD-2-related lipid-recognition domain-containing protein" evidence="1">
    <location>
        <begin position="18"/>
        <end position="312"/>
    </location>
</feature>
<dbReference type="Proteomes" id="UP000887575">
    <property type="component" value="Unassembled WGS sequence"/>
</dbReference>
<dbReference type="AlphaFoldDB" id="A0AAF3FFH2"/>
<accession>A0AAF3FFH2</accession>
<evidence type="ECO:0000256" key="1">
    <source>
        <dbReference type="SAM" id="SignalP"/>
    </source>
</evidence>
<keyword evidence="1" id="KW-0732">Signal</keyword>
<dbReference type="PROSITE" id="PS51257">
    <property type="entry name" value="PROKAR_LIPOPROTEIN"/>
    <property type="match status" value="1"/>
</dbReference>
<name>A0AAF3FFH2_9BILA</name>
<evidence type="ECO:0000313" key="2">
    <source>
        <dbReference type="Proteomes" id="UP000887575"/>
    </source>
</evidence>